<accession>A0A1Y2EBR9</accession>
<dbReference type="PANTHER" id="PTHR36578">
    <property type="entry name" value="CHROMOSOME 15, WHOLE GENOME SHOTGUN SEQUENCE"/>
    <property type="match status" value="1"/>
</dbReference>
<dbReference type="OrthoDB" id="271448at2759"/>
<comment type="caution">
    <text evidence="1">The sequence shown here is derived from an EMBL/GenBank/DDBJ whole genome shotgun (WGS) entry which is preliminary data.</text>
</comment>
<dbReference type="EMBL" id="MCFJ01000003">
    <property type="protein sequence ID" value="ORY68295.1"/>
    <property type="molecule type" value="Genomic_DNA"/>
</dbReference>
<dbReference type="PANTHER" id="PTHR36578:SF1">
    <property type="entry name" value="APPLE DOMAIN-CONTAINING PROTEIN"/>
    <property type="match status" value="1"/>
</dbReference>
<name>A0A1Y2EBR9_9PEZI</name>
<dbReference type="GeneID" id="63781158"/>
<reference evidence="1 2" key="1">
    <citation type="submission" date="2016-07" db="EMBL/GenBank/DDBJ databases">
        <title>Pervasive Adenine N6-methylation of Active Genes in Fungi.</title>
        <authorList>
            <consortium name="DOE Joint Genome Institute"/>
            <person name="Mondo S.J."/>
            <person name="Dannebaum R.O."/>
            <person name="Kuo R.C."/>
            <person name="Labutti K."/>
            <person name="Haridas S."/>
            <person name="Kuo A."/>
            <person name="Salamov A."/>
            <person name="Ahrendt S.R."/>
            <person name="Lipzen A."/>
            <person name="Sullivan W."/>
            <person name="Andreopoulos W.B."/>
            <person name="Clum A."/>
            <person name="Lindquist E."/>
            <person name="Daum C."/>
            <person name="Ramamoorthy G.K."/>
            <person name="Gryganskyi A."/>
            <person name="Culley D."/>
            <person name="Magnuson J.K."/>
            <person name="James T.Y."/>
            <person name="O'Malley M.A."/>
            <person name="Stajich J.E."/>
            <person name="Spatafora J.W."/>
            <person name="Visel A."/>
            <person name="Grigoriev I.V."/>
        </authorList>
    </citation>
    <scope>NUCLEOTIDE SEQUENCE [LARGE SCALE GENOMIC DNA]</scope>
    <source>
        <strain evidence="1 2">CBS 129021</strain>
    </source>
</reference>
<dbReference type="AlphaFoldDB" id="A0A1Y2EBR9"/>
<proteinExistence type="predicted"/>
<sequence>MGSTTLGSYDPALCASKCNAITGCLGINIYFERDPTVEPAARCNNPRSTTVIKCVFWGGYVEAANAKNMGQWRADFHVVIAGSNGYMKEGVPNVPGFTGQFLGQKTINAPSDCNGKDTFMGSKVFSTSIFNPNLCAAACRSQNEYNTAHPPSDGHRPMICKFFTTYLLAQNGNPQGQYCALYTQKWDSSYATNNGQYRGNDHYTIGLSFSYYNTETPGFPVCPNDIAYLRSQGAEFCTSYISYSAPTESATVSTTVSNTQ</sequence>
<dbReference type="Proteomes" id="UP000193689">
    <property type="component" value="Unassembled WGS sequence"/>
</dbReference>
<evidence type="ECO:0000313" key="2">
    <source>
        <dbReference type="Proteomes" id="UP000193689"/>
    </source>
</evidence>
<evidence type="ECO:0008006" key="3">
    <source>
        <dbReference type="Google" id="ProtNLM"/>
    </source>
</evidence>
<dbReference type="InParanoid" id="A0A1Y2EBR9"/>
<keyword evidence="2" id="KW-1185">Reference proteome</keyword>
<evidence type="ECO:0000313" key="1">
    <source>
        <dbReference type="EMBL" id="ORY68295.1"/>
    </source>
</evidence>
<gene>
    <name evidence="1" type="ORF">BCR38DRAFT_506816</name>
</gene>
<feature type="non-terminal residue" evidence="1">
    <location>
        <position position="260"/>
    </location>
</feature>
<organism evidence="1 2">
    <name type="scientific">Pseudomassariella vexata</name>
    <dbReference type="NCBI Taxonomy" id="1141098"/>
    <lineage>
        <taxon>Eukaryota</taxon>
        <taxon>Fungi</taxon>
        <taxon>Dikarya</taxon>
        <taxon>Ascomycota</taxon>
        <taxon>Pezizomycotina</taxon>
        <taxon>Sordariomycetes</taxon>
        <taxon>Xylariomycetidae</taxon>
        <taxon>Amphisphaeriales</taxon>
        <taxon>Pseudomassariaceae</taxon>
        <taxon>Pseudomassariella</taxon>
    </lineage>
</organism>
<protein>
    <recommendedName>
        <fullName evidence="3">Apple domain-containing protein</fullName>
    </recommendedName>
</protein>
<dbReference type="RefSeq" id="XP_040718582.1">
    <property type="nucleotide sequence ID" value="XM_040864946.1"/>
</dbReference>
<dbReference type="STRING" id="1141098.A0A1Y2EBR9"/>